<dbReference type="RefSeq" id="WP_081141646.1">
    <property type="nucleotide sequence ID" value="NZ_MWUE01000033.1"/>
</dbReference>
<dbReference type="EMBL" id="MWUE01000033">
    <property type="protein sequence ID" value="OQP30540.1"/>
    <property type="molecule type" value="Genomic_DNA"/>
</dbReference>
<dbReference type="Proteomes" id="UP000192769">
    <property type="component" value="Unassembled WGS sequence"/>
</dbReference>
<gene>
    <name evidence="1" type="ORF">B2J69_20050</name>
</gene>
<organism evidence="1 2">
    <name type="scientific">Pantoea latae</name>
    <dbReference type="NCBI Taxonomy" id="1964541"/>
    <lineage>
        <taxon>Bacteria</taxon>
        <taxon>Pseudomonadati</taxon>
        <taxon>Pseudomonadota</taxon>
        <taxon>Gammaproteobacteria</taxon>
        <taxon>Enterobacterales</taxon>
        <taxon>Erwiniaceae</taxon>
        <taxon>Pantoea</taxon>
    </lineage>
</organism>
<accession>A0A1V9D9I2</accession>
<comment type="caution">
    <text evidence="1">The sequence shown here is derived from an EMBL/GenBank/DDBJ whole genome shotgun (WGS) entry which is preliminary data.</text>
</comment>
<dbReference type="OrthoDB" id="5795508at2"/>
<sequence length="162" mass="17746">MAERLSYTVPPTRTEKTAQEAMDELVENLHQHGFLRLANDAIKANNDIGKLLVSGLNRPGTQSAMQNISLILMTLSTIPPERLNHILLALRDAAMAMKPASDAAQQEGHAAPGLRGVLHLLGDEKLWQGLRPLFAALEAFSAGMQREEEKPITRYSGKPSNE</sequence>
<evidence type="ECO:0000313" key="1">
    <source>
        <dbReference type="EMBL" id="OQP30540.1"/>
    </source>
</evidence>
<protein>
    <recommendedName>
        <fullName evidence="3">DUF1641 domain-containing protein</fullName>
    </recommendedName>
</protein>
<reference evidence="1 2" key="1">
    <citation type="submission" date="2017-02" db="EMBL/GenBank/DDBJ databases">
        <title>Whole genome shotgun sequence of Pantoea agglomerans strain AS1 isolated from a cycad, Zamia floridana in Central Florida, USA.</title>
        <authorList>
            <person name="Lata P."/>
            <person name="Govindarajan S."/>
            <person name="Qi F."/>
            <person name="Li J.-L."/>
            <person name="Maurya S.K."/>
            <person name="Sahoo M.K."/>
        </authorList>
    </citation>
    <scope>NUCLEOTIDE SEQUENCE [LARGE SCALE GENOMIC DNA]</scope>
    <source>
        <strain evidence="1 2">AS1</strain>
    </source>
</reference>
<evidence type="ECO:0000313" key="2">
    <source>
        <dbReference type="Proteomes" id="UP000192769"/>
    </source>
</evidence>
<name>A0A1V9D9I2_9GAMM</name>
<keyword evidence="2" id="KW-1185">Reference proteome</keyword>
<proteinExistence type="predicted"/>
<dbReference type="AlphaFoldDB" id="A0A1V9D9I2"/>
<evidence type="ECO:0008006" key="3">
    <source>
        <dbReference type="Google" id="ProtNLM"/>
    </source>
</evidence>